<organism evidence="1 2">
    <name type="scientific">Kibdelosporangium philippinense</name>
    <dbReference type="NCBI Taxonomy" id="211113"/>
    <lineage>
        <taxon>Bacteria</taxon>
        <taxon>Bacillati</taxon>
        <taxon>Actinomycetota</taxon>
        <taxon>Actinomycetes</taxon>
        <taxon>Pseudonocardiales</taxon>
        <taxon>Pseudonocardiaceae</taxon>
        <taxon>Kibdelosporangium</taxon>
    </lineage>
</organism>
<dbReference type="RefSeq" id="WP_233726291.1">
    <property type="nucleotide sequence ID" value="NZ_JAJVCN010000001.1"/>
</dbReference>
<evidence type="ECO:0000313" key="2">
    <source>
        <dbReference type="Proteomes" id="UP001521150"/>
    </source>
</evidence>
<sequence length="729" mass="78873">MTAIEPNATTHVPGFRELDGVEENVEQIAFRVPVNPAGLTTDPSGPYAAAAQVLTGEELFHGDGQQDLSELDVAAPIVPPVPIPLPFRTASGRYRSQPIGFQLELRVDIDGRRPLGKLSGDYYAVSGATVSYFGSWTVDAVTVAATATTLTIVGTARTTWPTTFTVATVTIPRARIFQPAPPASIRWSTPTGAIGATYICAWAAGAFRTVELEQDCESGVTPLASYNTGSQPSGGPTRTLSTAGAYGEAGLQMLDTGGGNIINTAANHVWNNASLHNAMQAHFSQWQEAPQWKVWLLHAQRHELTTPTSTLLGIMFDQQGLQRQGCATFYERIATNPRTQLYTCVHELGHCFNLFHSFHKQFMNPPMPNRVHSLSWMNYPRFYVPLGGGPTGEPAFWAAFPFQFDDLELTHLRHGFRNAVIMGGNPFGIGAAFEAADDYANYIADTTGLRLQVKAAHERPILGMPIVLDISLTTDRSQRVNAREQLHPKYGFVQVVISRPRGDVIVHRPPVTHCATPELVLPRSGESLPISAYVGYDAAVGQIFEDPGVYKIRATYAAPDGNLIISNLATVRVGAPHSVEGDIVADLMLGDQTGMALTLLGTDSPYLSNGMDALETVAEEYSQHPSAIYARLALGMNQARPFAAVQPDGDVIVREPDLRRADYFLRGAIDESRGEGGLDNKTVYQAAAYLADSHAKAGDTEGAQQLRADIRDLAQQNNEPPSVIQSLEG</sequence>
<accession>A0ABS8ZCR0</accession>
<gene>
    <name evidence="1" type="ORF">LWC34_18575</name>
</gene>
<dbReference type="Proteomes" id="UP001521150">
    <property type="component" value="Unassembled WGS sequence"/>
</dbReference>
<evidence type="ECO:0000313" key="1">
    <source>
        <dbReference type="EMBL" id="MCE7004813.1"/>
    </source>
</evidence>
<dbReference type="InterPro" id="IPR024079">
    <property type="entry name" value="MetalloPept_cat_dom_sf"/>
</dbReference>
<keyword evidence="2" id="KW-1185">Reference proteome</keyword>
<name>A0ABS8ZCR0_9PSEU</name>
<reference evidence="1 2" key="1">
    <citation type="submission" date="2021-12" db="EMBL/GenBank/DDBJ databases">
        <title>Genome sequence of Kibdelosporangium philippinense ATCC 49844.</title>
        <authorList>
            <person name="Fedorov E.A."/>
            <person name="Omeragic M."/>
            <person name="Shalygina K.F."/>
            <person name="Maclea K.S."/>
        </authorList>
    </citation>
    <scope>NUCLEOTIDE SEQUENCE [LARGE SCALE GENOMIC DNA]</scope>
    <source>
        <strain evidence="1 2">ATCC 49844</strain>
    </source>
</reference>
<protein>
    <submittedName>
        <fullName evidence="1">Uncharacterized protein</fullName>
    </submittedName>
</protein>
<dbReference type="EMBL" id="JAJVCN010000001">
    <property type="protein sequence ID" value="MCE7004813.1"/>
    <property type="molecule type" value="Genomic_DNA"/>
</dbReference>
<dbReference type="SUPFAM" id="SSF55486">
    <property type="entry name" value="Metalloproteases ('zincins'), catalytic domain"/>
    <property type="match status" value="1"/>
</dbReference>
<comment type="caution">
    <text evidence="1">The sequence shown here is derived from an EMBL/GenBank/DDBJ whole genome shotgun (WGS) entry which is preliminary data.</text>
</comment>
<proteinExistence type="predicted"/>
<dbReference type="Gene3D" id="3.40.390.10">
    <property type="entry name" value="Collagenase (Catalytic Domain)"/>
    <property type="match status" value="1"/>
</dbReference>